<feature type="non-terminal residue" evidence="1">
    <location>
        <position position="1"/>
    </location>
</feature>
<evidence type="ECO:0000313" key="1">
    <source>
        <dbReference type="EMBL" id="MEL0630959.1"/>
    </source>
</evidence>
<protein>
    <submittedName>
        <fullName evidence="1">ABC transporter substrate-binding protein</fullName>
    </submittedName>
</protein>
<sequence>MEAPLGQAALSFYYDSLKVYQPPQSLAELLSWTKQHPGRFTFPKPPEFLGMSFLKYALIILKENQPDDIKNKLYQAATAESVAQI</sequence>
<reference evidence="1 2" key="1">
    <citation type="submission" date="2024-02" db="EMBL/GenBank/DDBJ databases">
        <title>Bacteria isolated from the canopy kelp, Nereocystis luetkeana.</title>
        <authorList>
            <person name="Pfister C.A."/>
            <person name="Younker I.T."/>
            <person name="Light S.H."/>
        </authorList>
    </citation>
    <scope>NUCLEOTIDE SEQUENCE [LARGE SCALE GENOMIC DNA]</scope>
    <source>
        <strain evidence="1 2">TI.1.05</strain>
    </source>
</reference>
<name>A0ABU9GUS5_9GAMM</name>
<dbReference type="Proteomes" id="UP001369082">
    <property type="component" value="Unassembled WGS sequence"/>
</dbReference>
<dbReference type="EMBL" id="JBAKAZ010000211">
    <property type="protein sequence ID" value="MEL0630959.1"/>
    <property type="molecule type" value="Genomic_DNA"/>
</dbReference>
<feature type="non-terminal residue" evidence="1">
    <location>
        <position position="85"/>
    </location>
</feature>
<organism evidence="1 2">
    <name type="scientific">Psychromonas aquatilis</name>
    <dbReference type="NCBI Taxonomy" id="2005072"/>
    <lineage>
        <taxon>Bacteria</taxon>
        <taxon>Pseudomonadati</taxon>
        <taxon>Pseudomonadota</taxon>
        <taxon>Gammaproteobacteria</taxon>
        <taxon>Alteromonadales</taxon>
        <taxon>Psychromonadaceae</taxon>
        <taxon>Psychromonas</taxon>
    </lineage>
</organism>
<evidence type="ECO:0000313" key="2">
    <source>
        <dbReference type="Proteomes" id="UP001369082"/>
    </source>
</evidence>
<dbReference type="PANTHER" id="PTHR42779">
    <property type="entry name" value="PROTEIN YNJB"/>
    <property type="match status" value="1"/>
</dbReference>
<dbReference type="PANTHER" id="PTHR42779:SF1">
    <property type="entry name" value="PROTEIN YNJB"/>
    <property type="match status" value="1"/>
</dbReference>
<accession>A0ABU9GUS5</accession>
<comment type="caution">
    <text evidence="1">The sequence shown here is derived from an EMBL/GenBank/DDBJ whole genome shotgun (WGS) entry which is preliminary data.</text>
</comment>
<keyword evidence="2" id="KW-1185">Reference proteome</keyword>
<gene>
    <name evidence="1" type="ORF">V6256_15370</name>
</gene>
<proteinExistence type="predicted"/>